<organism evidence="4">
    <name type="scientific">Collimonas fungivorans</name>
    <dbReference type="NCBI Taxonomy" id="158899"/>
    <lineage>
        <taxon>Bacteria</taxon>
        <taxon>Pseudomonadati</taxon>
        <taxon>Pseudomonadota</taxon>
        <taxon>Betaproteobacteria</taxon>
        <taxon>Burkholderiales</taxon>
        <taxon>Oxalobacteraceae</taxon>
        <taxon>Collimonas</taxon>
    </lineage>
</organism>
<reference evidence="4 5" key="1">
    <citation type="submission" date="2015-11" db="EMBL/GenBank/DDBJ databases">
        <title>Exploring the genomic traits of fungus-feeding bacterial genus Collimonas.</title>
        <authorList>
            <person name="Song C."/>
            <person name="Schmidt R."/>
            <person name="de Jager V."/>
            <person name="Krzyzanowska D."/>
            <person name="Jongedijk E."/>
            <person name="Cankar K."/>
            <person name="Beekwilder J."/>
            <person name="van Veen A."/>
            <person name="de Boer W."/>
            <person name="van Veen J.A."/>
            <person name="Garbeva P."/>
        </authorList>
    </citation>
    <scope>NUCLEOTIDE SEQUENCE [LARGE SCALE GENOMIC DNA]</scope>
    <source>
        <strain evidence="4 5">Ter6</strain>
    </source>
</reference>
<dbReference type="InterPro" id="IPR029058">
    <property type="entry name" value="AB_hydrolase_fold"/>
</dbReference>
<evidence type="ECO:0000313" key="4">
    <source>
        <dbReference type="EMBL" id="AMO94739.1"/>
    </source>
</evidence>
<dbReference type="PANTHER" id="PTHR22946">
    <property type="entry name" value="DIENELACTONE HYDROLASE DOMAIN-CONTAINING PROTEIN-RELATED"/>
    <property type="match status" value="1"/>
</dbReference>
<gene>
    <name evidence="4" type="ORF">CFter6_2048</name>
</gene>
<dbReference type="GO" id="GO:0052689">
    <property type="term" value="F:carboxylic ester hydrolase activity"/>
    <property type="evidence" value="ECO:0007669"/>
    <property type="project" value="UniProtKB-ARBA"/>
</dbReference>
<dbReference type="PANTHER" id="PTHR22946:SF9">
    <property type="entry name" value="POLYKETIDE TRANSFERASE AF380"/>
    <property type="match status" value="1"/>
</dbReference>
<keyword evidence="2" id="KW-0732">Signal</keyword>
<dbReference type="Pfam" id="PF02129">
    <property type="entry name" value="Peptidase_S15"/>
    <property type="match status" value="1"/>
</dbReference>
<evidence type="ECO:0000259" key="3">
    <source>
        <dbReference type="SMART" id="SM00939"/>
    </source>
</evidence>
<evidence type="ECO:0000256" key="2">
    <source>
        <dbReference type="SAM" id="SignalP"/>
    </source>
</evidence>
<dbReference type="Proteomes" id="UP000072421">
    <property type="component" value="Chromosome"/>
</dbReference>
<name>A0A127PA83_9BURK</name>
<dbReference type="SUPFAM" id="SSF49785">
    <property type="entry name" value="Galactose-binding domain-like"/>
    <property type="match status" value="1"/>
</dbReference>
<keyword evidence="1 4" id="KW-0378">Hydrolase</keyword>
<dbReference type="Pfam" id="PF08530">
    <property type="entry name" value="PepX_C"/>
    <property type="match status" value="1"/>
</dbReference>
<dbReference type="AlphaFoldDB" id="A0A127PA83"/>
<dbReference type="InterPro" id="IPR013736">
    <property type="entry name" value="Xaa-Pro_dipept_C"/>
</dbReference>
<protein>
    <submittedName>
        <fullName evidence="4">Hydrolase CocE/NonD family protein</fullName>
    </submittedName>
</protein>
<feature type="chain" id="PRO_5007276761" evidence="2">
    <location>
        <begin position="28"/>
        <end position="577"/>
    </location>
</feature>
<feature type="signal peptide" evidence="2">
    <location>
        <begin position="1"/>
        <end position="27"/>
    </location>
</feature>
<feature type="domain" description="Xaa-Pro dipeptidyl-peptidase C-terminal" evidence="3">
    <location>
        <begin position="331"/>
        <end position="573"/>
    </location>
</feature>
<dbReference type="PATRIC" id="fig|158899.10.peg.2047"/>
<proteinExistence type="predicted"/>
<sequence>MRISSLFTLPGIALALGLSLASSGANAELCRSASPAEAASYASPMQSPGIVSPIDGTCWIPAMTITSFDGTKLAANLFLPKRNGSSDQKFPAIVMIASWAAPGRVEYIGQQQKLAQDGYVVVSYTARGFYLSEGQVDVAAPEDARDVSSVLDWLQANAPIDINNVAASGISYGAGLSLIALGQDPRFKTAVALSGWATLADQLYTSGSPNLTWATVLGLAGSVTGRPAPEVNQNILALLDPNTSAARIAEITAWAKPRSPSTYIAAINKRNAPVFISKNFQDDMFTPNSSLAMFAALTGPKKIVLNAGIHASAELTGALLGAPNYPYDQAHRWFNRWLKGEKNGVDTEPKVSMQIKFSDRRESFATWPAPELTNKTYYLGPRGAIHFDLSCFCGKGDKGLISSSPNKTTDSDLIQNLFDTTASSGLIPILSTLGETINLPVVNSLLTVNLAAGVRYEAPALGATQKIRGIPKLNLRATPSQARAQVVAYLYDVDAIGTGVLITHGATTLHWATPGQTVDFPIEFSATAYDVPTGHHIGVVLDTADSLYASPVNLGERFGVRFEFSPGQQSTLVLPTL</sequence>
<dbReference type="InterPro" id="IPR050261">
    <property type="entry name" value="FrsA_esterase"/>
</dbReference>
<dbReference type="GO" id="GO:0008239">
    <property type="term" value="F:dipeptidyl-peptidase activity"/>
    <property type="evidence" value="ECO:0007669"/>
    <property type="project" value="InterPro"/>
</dbReference>
<accession>A0A127PA83</accession>
<dbReference type="InterPro" id="IPR005674">
    <property type="entry name" value="CocE/Ser_esterase"/>
</dbReference>
<dbReference type="Gene3D" id="3.40.50.1820">
    <property type="entry name" value="alpha/beta hydrolase"/>
    <property type="match status" value="2"/>
</dbReference>
<dbReference type="Gene3D" id="2.60.120.260">
    <property type="entry name" value="Galactose-binding domain-like"/>
    <property type="match status" value="1"/>
</dbReference>
<dbReference type="InterPro" id="IPR000383">
    <property type="entry name" value="Xaa-Pro-like_dom"/>
</dbReference>
<dbReference type="EMBL" id="CP013232">
    <property type="protein sequence ID" value="AMO94739.1"/>
    <property type="molecule type" value="Genomic_DNA"/>
</dbReference>
<dbReference type="OrthoDB" id="9806163at2"/>
<dbReference type="SMART" id="SM00939">
    <property type="entry name" value="PepX_C"/>
    <property type="match status" value="1"/>
</dbReference>
<dbReference type="RefSeq" id="WP_061539720.1">
    <property type="nucleotide sequence ID" value="NZ_CP013232.1"/>
</dbReference>
<dbReference type="NCBIfam" id="TIGR00976">
    <property type="entry name" value="CocE_NonD"/>
    <property type="match status" value="1"/>
</dbReference>
<dbReference type="SUPFAM" id="SSF53474">
    <property type="entry name" value="alpha/beta-Hydrolases"/>
    <property type="match status" value="1"/>
</dbReference>
<evidence type="ECO:0000313" key="5">
    <source>
        <dbReference type="Proteomes" id="UP000072421"/>
    </source>
</evidence>
<evidence type="ECO:0000256" key="1">
    <source>
        <dbReference type="ARBA" id="ARBA00022801"/>
    </source>
</evidence>
<dbReference type="InterPro" id="IPR008979">
    <property type="entry name" value="Galactose-bd-like_sf"/>
</dbReference>